<dbReference type="AlphaFoldDB" id="A0A3S2VNF6"/>
<name>A0A3S2VNF6_9PROT</name>
<evidence type="ECO:0000313" key="2">
    <source>
        <dbReference type="EMBL" id="RVU35058.1"/>
    </source>
</evidence>
<keyword evidence="3" id="KW-1185">Reference proteome</keyword>
<feature type="transmembrane region" description="Helical" evidence="1">
    <location>
        <begin position="82"/>
        <end position="101"/>
    </location>
</feature>
<reference evidence="3" key="1">
    <citation type="submission" date="2019-01" db="EMBL/GenBank/DDBJ databases">
        <title>Gri0909 isolated from a small marine red alga.</title>
        <authorList>
            <person name="Kim J."/>
            <person name="Jeong S.E."/>
            <person name="Jeon C.O."/>
        </authorList>
    </citation>
    <scope>NUCLEOTIDE SEQUENCE [LARGE SCALE GENOMIC DNA]</scope>
    <source>
        <strain evidence="3">Gri0909</strain>
    </source>
</reference>
<sequence>MSTHSHQTRSAWQTGFRGKCPRCGEGALYSAFLKVTDKCNVCGLDLSQEDAGDGAVPFIIIIAGTLGVGIGVWVMFTFNTGVWAPIAVAFPVVAAVVLFLLPKVKGLLIALQYLNKAGDTGGNTFDNDT</sequence>
<feature type="transmembrane region" description="Helical" evidence="1">
    <location>
        <begin position="55"/>
        <end position="76"/>
    </location>
</feature>
<dbReference type="EMBL" id="SADE01000003">
    <property type="protein sequence ID" value="RVU35058.1"/>
    <property type="molecule type" value="Genomic_DNA"/>
</dbReference>
<evidence type="ECO:0000313" key="3">
    <source>
        <dbReference type="Proteomes" id="UP000287447"/>
    </source>
</evidence>
<gene>
    <name evidence="2" type="ORF">EOI86_19720</name>
</gene>
<keyword evidence="1" id="KW-0812">Transmembrane</keyword>
<keyword evidence="1" id="KW-0472">Membrane</keyword>
<dbReference type="InterPro" id="IPR009325">
    <property type="entry name" value="DUF983"/>
</dbReference>
<dbReference type="Proteomes" id="UP000287447">
    <property type="component" value="Unassembled WGS sequence"/>
</dbReference>
<dbReference type="Pfam" id="PF06170">
    <property type="entry name" value="DUF983"/>
    <property type="match status" value="1"/>
</dbReference>
<protein>
    <submittedName>
        <fullName evidence="2">DUF983 domain-containing protein</fullName>
    </submittedName>
</protein>
<comment type="caution">
    <text evidence="2">The sequence shown here is derived from an EMBL/GenBank/DDBJ whole genome shotgun (WGS) entry which is preliminary data.</text>
</comment>
<accession>A0A3S2VNF6</accession>
<evidence type="ECO:0000256" key="1">
    <source>
        <dbReference type="SAM" id="Phobius"/>
    </source>
</evidence>
<organism evidence="2 3">
    <name type="scientific">Hwanghaeella grinnelliae</name>
    <dbReference type="NCBI Taxonomy" id="2500179"/>
    <lineage>
        <taxon>Bacteria</taxon>
        <taxon>Pseudomonadati</taxon>
        <taxon>Pseudomonadota</taxon>
        <taxon>Alphaproteobacteria</taxon>
        <taxon>Rhodospirillales</taxon>
        <taxon>Rhodospirillaceae</taxon>
        <taxon>Hwanghaeella</taxon>
    </lineage>
</organism>
<proteinExistence type="predicted"/>
<keyword evidence="1" id="KW-1133">Transmembrane helix</keyword>